<dbReference type="InterPro" id="IPR019261">
    <property type="entry name" value="PARG_cat_microbial"/>
</dbReference>
<keyword evidence="4" id="KW-1185">Reference proteome</keyword>
<evidence type="ECO:0000259" key="2">
    <source>
        <dbReference type="Pfam" id="PF10021"/>
    </source>
</evidence>
<protein>
    <recommendedName>
        <fullName evidence="2">Microbial-type PARG catalytic domain-containing protein</fullName>
    </recommendedName>
</protein>
<reference evidence="3 4" key="1">
    <citation type="submission" date="2016-07" db="EMBL/GenBank/DDBJ databases">
        <title>Pervasive Adenine N6-methylation of Active Genes in Fungi.</title>
        <authorList>
            <consortium name="DOE Joint Genome Institute"/>
            <person name="Mondo S.J."/>
            <person name="Dannebaum R.O."/>
            <person name="Kuo R.C."/>
            <person name="Labutti K."/>
            <person name="Haridas S."/>
            <person name="Kuo A."/>
            <person name="Salamov A."/>
            <person name="Ahrendt S.R."/>
            <person name="Lipzen A."/>
            <person name="Sullivan W."/>
            <person name="Andreopoulos W.B."/>
            <person name="Clum A."/>
            <person name="Lindquist E."/>
            <person name="Daum C."/>
            <person name="Ramamoorthy G.K."/>
            <person name="Gryganskyi A."/>
            <person name="Culley D."/>
            <person name="Magnuson J.K."/>
            <person name="James T.Y."/>
            <person name="O'Malley M.A."/>
            <person name="Stajich J.E."/>
            <person name="Spatafora J.W."/>
            <person name="Visel A."/>
            <person name="Grigoriev I.V."/>
        </authorList>
    </citation>
    <scope>NUCLEOTIDE SEQUENCE [LARGE SCALE GENOMIC DNA]</scope>
    <source>
        <strain evidence="3 4">CBS 115471</strain>
    </source>
</reference>
<accession>A0A1Y1ZR80</accession>
<dbReference type="AlphaFoldDB" id="A0A1Y1ZR80"/>
<dbReference type="InterPro" id="IPR043472">
    <property type="entry name" value="Macro_dom-like"/>
</dbReference>
<dbReference type="NCBIfam" id="TIGR02452">
    <property type="entry name" value="TIGR02452 family protein"/>
    <property type="match status" value="1"/>
</dbReference>
<organism evidence="3 4">
    <name type="scientific">Clohesyomyces aquaticus</name>
    <dbReference type="NCBI Taxonomy" id="1231657"/>
    <lineage>
        <taxon>Eukaryota</taxon>
        <taxon>Fungi</taxon>
        <taxon>Dikarya</taxon>
        <taxon>Ascomycota</taxon>
        <taxon>Pezizomycotina</taxon>
        <taxon>Dothideomycetes</taxon>
        <taxon>Pleosporomycetidae</taxon>
        <taxon>Pleosporales</taxon>
        <taxon>Lindgomycetaceae</taxon>
        <taxon>Clohesyomyces</taxon>
    </lineage>
</organism>
<dbReference type="EMBL" id="MCFA01000048">
    <property type="protein sequence ID" value="ORY12704.1"/>
    <property type="molecule type" value="Genomic_DNA"/>
</dbReference>
<gene>
    <name evidence="3" type="ORF">BCR34DRAFT_624167</name>
</gene>
<name>A0A1Y1ZR80_9PLEO</name>
<evidence type="ECO:0000313" key="3">
    <source>
        <dbReference type="EMBL" id="ORY12704.1"/>
    </source>
</evidence>
<dbReference type="Proteomes" id="UP000193144">
    <property type="component" value="Unassembled WGS sequence"/>
</dbReference>
<dbReference type="Gene3D" id="3.40.220.10">
    <property type="entry name" value="Leucine Aminopeptidase, subunit E, domain 1"/>
    <property type="match status" value="1"/>
</dbReference>
<sequence length="325" mass="35268">MALPDHLVAIARETKTLIPTILSELPVDTTPSSFHQLSDVPKLDSKDCPGYTAPGATQPGTRIRVYDQDTFDAALELTPVYTFESLYGIPSTSPPNPEPSTSTKTTTLHEEVSDKAKDQSPSTPKPPLILNLASDQLPGGGWLSGALAQEEALCYRSTLSTTLPLSHYPLPPTAAIYSPTVLLFRHSLSIGHTLFYPRTPAPSLPLLSILTLPALRRPMLASMGVYAYPSDRDTMRNKIRLLLRISALHGHRKLVLGALGCGAYGNPVEEVAQLFKEVFGEKEFKGGWWEDVVFAVKDNRTGEGGGKQGFGNYGVFWRALGGLLV</sequence>
<dbReference type="Pfam" id="PF10021">
    <property type="entry name" value="PARG_cat_microb"/>
    <property type="match status" value="1"/>
</dbReference>
<feature type="region of interest" description="Disordered" evidence="1">
    <location>
        <begin position="88"/>
        <end position="125"/>
    </location>
</feature>
<dbReference type="SUPFAM" id="SSF52949">
    <property type="entry name" value="Macro domain-like"/>
    <property type="match status" value="1"/>
</dbReference>
<comment type="caution">
    <text evidence="3">The sequence shown here is derived from an EMBL/GenBank/DDBJ whole genome shotgun (WGS) entry which is preliminary data.</text>
</comment>
<dbReference type="InterPro" id="IPR012664">
    <property type="entry name" value="CHP02452"/>
</dbReference>
<evidence type="ECO:0000313" key="4">
    <source>
        <dbReference type="Proteomes" id="UP000193144"/>
    </source>
</evidence>
<dbReference type="PANTHER" id="PTHR35596">
    <property type="entry name" value="DUF2263 DOMAIN-CONTAINING PROTEIN"/>
    <property type="match status" value="1"/>
</dbReference>
<proteinExistence type="predicted"/>
<dbReference type="STRING" id="1231657.A0A1Y1ZR80"/>
<evidence type="ECO:0000256" key="1">
    <source>
        <dbReference type="SAM" id="MobiDB-lite"/>
    </source>
</evidence>
<feature type="compositionally biased region" description="Basic and acidic residues" evidence="1">
    <location>
        <begin position="107"/>
        <end position="118"/>
    </location>
</feature>
<dbReference type="PANTHER" id="PTHR35596:SF1">
    <property type="entry name" value="MICROBIAL-TYPE PARG CATALYTIC DOMAIN-CONTAINING PROTEIN"/>
    <property type="match status" value="1"/>
</dbReference>
<dbReference type="OrthoDB" id="9985428at2759"/>
<feature type="domain" description="Microbial-type PARG catalytic" evidence="2">
    <location>
        <begin position="70"/>
        <end position="186"/>
    </location>
</feature>